<keyword evidence="2" id="KW-1185">Reference proteome</keyword>
<dbReference type="Proteomes" id="UP000676565">
    <property type="component" value="Unassembled WGS sequence"/>
</dbReference>
<reference evidence="1 2" key="1">
    <citation type="submission" date="2021-04" db="EMBL/GenBank/DDBJ databases">
        <authorList>
            <person name="Ivanova A."/>
        </authorList>
    </citation>
    <scope>NUCLEOTIDE SEQUENCE [LARGE SCALE GENOMIC DNA]</scope>
    <source>
        <strain evidence="1 2">G18</strain>
    </source>
</reference>
<organism evidence="1 2">
    <name type="scientific">Gemmata palustris</name>
    <dbReference type="NCBI Taxonomy" id="2822762"/>
    <lineage>
        <taxon>Bacteria</taxon>
        <taxon>Pseudomonadati</taxon>
        <taxon>Planctomycetota</taxon>
        <taxon>Planctomycetia</taxon>
        <taxon>Gemmatales</taxon>
        <taxon>Gemmataceae</taxon>
        <taxon>Gemmata</taxon>
    </lineage>
</organism>
<dbReference type="RefSeq" id="WP_210658189.1">
    <property type="nucleotide sequence ID" value="NZ_JAGKQQ010000001.1"/>
</dbReference>
<evidence type="ECO:0000313" key="1">
    <source>
        <dbReference type="EMBL" id="MBP3958320.1"/>
    </source>
</evidence>
<sequence>MGSVLLTLNGSEMWAYVVATDEGLRLRLGIDDWQRLNLVPGSRVPMRESGKNEVWLFVTNVTEQPPVVWVTMARRVRVAG</sequence>
<protein>
    <submittedName>
        <fullName evidence="1">Uncharacterized protein</fullName>
    </submittedName>
</protein>
<comment type="caution">
    <text evidence="1">The sequence shown here is derived from an EMBL/GenBank/DDBJ whole genome shotgun (WGS) entry which is preliminary data.</text>
</comment>
<evidence type="ECO:0000313" key="2">
    <source>
        <dbReference type="Proteomes" id="UP000676565"/>
    </source>
</evidence>
<dbReference type="EMBL" id="JAGKQQ010000001">
    <property type="protein sequence ID" value="MBP3958320.1"/>
    <property type="molecule type" value="Genomic_DNA"/>
</dbReference>
<gene>
    <name evidence="1" type="ORF">J8F10_23985</name>
</gene>
<accession>A0ABS5BXD2</accession>
<proteinExistence type="predicted"/>
<name>A0ABS5BXD2_9BACT</name>